<proteinExistence type="predicted"/>
<accession>A0A316A4F7</accession>
<dbReference type="GO" id="GO:0000150">
    <property type="term" value="F:DNA strand exchange activity"/>
    <property type="evidence" value="ECO:0007669"/>
    <property type="project" value="InterPro"/>
</dbReference>
<dbReference type="RefSeq" id="WP_211319609.1">
    <property type="nucleotide sequence ID" value="NZ_QGDQ01000020.1"/>
</dbReference>
<evidence type="ECO:0000256" key="2">
    <source>
        <dbReference type="ARBA" id="ARBA00023172"/>
    </source>
</evidence>
<dbReference type="SMART" id="SM00857">
    <property type="entry name" value="Resolvase"/>
    <property type="match status" value="1"/>
</dbReference>
<gene>
    <name evidence="4" type="ORF">BXY45_12099</name>
</gene>
<comment type="caution">
    <text evidence="4">The sequence shown here is derived from an EMBL/GenBank/DDBJ whole genome shotgun (WGS) entry which is preliminary data.</text>
</comment>
<dbReference type="SUPFAM" id="SSF53041">
    <property type="entry name" value="Resolvase-like"/>
    <property type="match status" value="1"/>
</dbReference>
<keyword evidence="5" id="KW-1185">Reference proteome</keyword>
<dbReference type="Proteomes" id="UP000245469">
    <property type="component" value="Unassembled WGS sequence"/>
</dbReference>
<evidence type="ECO:0000256" key="1">
    <source>
        <dbReference type="ARBA" id="ARBA00023125"/>
    </source>
</evidence>
<dbReference type="Pfam" id="PF00239">
    <property type="entry name" value="Resolvase"/>
    <property type="match status" value="1"/>
</dbReference>
<evidence type="ECO:0000313" key="5">
    <source>
        <dbReference type="Proteomes" id="UP000245469"/>
    </source>
</evidence>
<feature type="domain" description="Resolvase/invertase-type recombinase catalytic" evidence="3">
    <location>
        <begin position="2"/>
        <end position="148"/>
    </location>
</feature>
<dbReference type="InterPro" id="IPR036162">
    <property type="entry name" value="Resolvase-like_N_sf"/>
</dbReference>
<keyword evidence="1" id="KW-0238">DNA-binding</keyword>
<dbReference type="GO" id="GO:0003677">
    <property type="term" value="F:DNA binding"/>
    <property type="evidence" value="ECO:0007669"/>
    <property type="project" value="UniProtKB-KW"/>
</dbReference>
<dbReference type="EMBL" id="QGDQ01000020">
    <property type="protein sequence ID" value="PWJ51820.1"/>
    <property type="molecule type" value="Genomic_DNA"/>
</dbReference>
<dbReference type="PANTHER" id="PTHR30461:SF2">
    <property type="entry name" value="SERINE RECOMBINASE PINE-RELATED"/>
    <property type="match status" value="1"/>
</dbReference>
<sequence length="229" mass="24013">MHVIGYMRVSTDEQARSGLGLEAQRARIEAEAARRGWTVSWYADEGWSAKTLKRPGIAAALAALKRGDAQALVVAKLDRLSRSVLDFADVLRTGSRQGWAVVALDLGVDTTTAAGELVAGVMMQVAQWERRVIGERTVAAIRAKQARGEAHGRPVALLPSAEARLLALHGQGLGARRIAAALNAEAVPTAHGGTWHPSTVVRILARLGISASASASVRHPASAVAAVSA</sequence>
<reference evidence="4 5" key="1">
    <citation type="submission" date="2018-03" db="EMBL/GenBank/DDBJ databases">
        <title>Genomic Encyclopedia of Archaeal and Bacterial Type Strains, Phase II (KMG-II): from individual species to whole genera.</title>
        <authorList>
            <person name="Goeker M."/>
        </authorList>
    </citation>
    <scope>NUCLEOTIDE SEQUENCE [LARGE SCALE GENOMIC DNA]</scope>
    <source>
        <strain evidence="4 5">DSM 44889</strain>
    </source>
</reference>
<protein>
    <submittedName>
        <fullName evidence="4">Resolvase-like protein</fullName>
    </submittedName>
</protein>
<dbReference type="AlphaFoldDB" id="A0A316A4F7"/>
<name>A0A316A4F7_9ACTN</name>
<organism evidence="4 5">
    <name type="scientific">Quadrisphaera granulorum</name>
    <dbReference type="NCBI Taxonomy" id="317664"/>
    <lineage>
        <taxon>Bacteria</taxon>
        <taxon>Bacillati</taxon>
        <taxon>Actinomycetota</taxon>
        <taxon>Actinomycetes</taxon>
        <taxon>Kineosporiales</taxon>
        <taxon>Kineosporiaceae</taxon>
        <taxon>Quadrisphaera</taxon>
    </lineage>
</organism>
<dbReference type="PANTHER" id="PTHR30461">
    <property type="entry name" value="DNA-INVERTASE FROM LAMBDOID PROPHAGE"/>
    <property type="match status" value="1"/>
</dbReference>
<evidence type="ECO:0000259" key="3">
    <source>
        <dbReference type="PROSITE" id="PS51736"/>
    </source>
</evidence>
<keyword evidence="2" id="KW-0233">DNA recombination</keyword>
<dbReference type="InterPro" id="IPR006119">
    <property type="entry name" value="Resolv_N"/>
</dbReference>
<dbReference type="CDD" id="cd00338">
    <property type="entry name" value="Ser_Recombinase"/>
    <property type="match status" value="1"/>
</dbReference>
<dbReference type="InterPro" id="IPR050639">
    <property type="entry name" value="SSR_resolvase"/>
</dbReference>
<dbReference type="PROSITE" id="PS51736">
    <property type="entry name" value="RECOMBINASES_3"/>
    <property type="match status" value="1"/>
</dbReference>
<dbReference type="Gene3D" id="3.40.50.1390">
    <property type="entry name" value="Resolvase, N-terminal catalytic domain"/>
    <property type="match status" value="1"/>
</dbReference>
<evidence type="ECO:0000313" key="4">
    <source>
        <dbReference type="EMBL" id="PWJ51820.1"/>
    </source>
</evidence>